<protein>
    <submittedName>
        <fullName evidence="5">La-related protein 1C</fullName>
    </submittedName>
</protein>
<feature type="compositionally biased region" description="Low complexity" evidence="3">
    <location>
        <begin position="40"/>
        <end position="49"/>
    </location>
</feature>
<feature type="region of interest" description="Disordered" evidence="3">
    <location>
        <begin position="1"/>
        <end position="49"/>
    </location>
</feature>
<dbReference type="Pfam" id="PF05383">
    <property type="entry name" value="La"/>
    <property type="match status" value="1"/>
</dbReference>
<dbReference type="CDD" id="cd07323">
    <property type="entry name" value="LAM"/>
    <property type="match status" value="1"/>
</dbReference>
<keyword evidence="1 2" id="KW-0694">RNA-binding</keyword>
<dbReference type="GO" id="GO:0005737">
    <property type="term" value="C:cytoplasm"/>
    <property type="evidence" value="ECO:0007669"/>
    <property type="project" value="UniProtKB-ARBA"/>
</dbReference>
<feature type="compositionally biased region" description="Basic and acidic residues" evidence="3">
    <location>
        <begin position="226"/>
        <end position="237"/>
    </location>
</feature>
<dbReference type="GO" id="GO:0003723">
    <property type="term" value="F:RNA binding"/>
    <property type="evidence" value="ECO:0007669"/>
    <property type="project" value="UniProtKB-UniRule"/>
</dbReference>
<feature type="compositionally biased region" description="Polar residues" evidence="3">
    <location>
        <begin position="146"/>
        <end position="179"/>
    </location>
</feature>
<evidence type="ECO:0000313" key="6">
    <source>
        <dbReference type="Proteomes" id="UP000250235"/>
    </source>
</evidence>
<dbReference type="FunFam" id="1.10.10.10:FF:000131">
    <property type="entry name" value="la-related protein 1B isoform X2"/>
    <property type="match status" value="1"/>
</dbReference>
<name>A0A2Z7CGG8_9LAMI</name>
<dbReference type="SMART" id="SM00715">
    <property type="entry name" value="LA"/>
    <property type="match status" value="1"/>
</dbReference>
<dbReference type="Proteomes" id="UP000250235">
    <property type="component" value="Unassembled WGS sequence"/>
</dbReference>
<dbReference type="PROSITE" id="PS50961">
    <property type="entry name" value="HTH_LA"/>
    <property type="match status" value="1"/>
</dbReference>
<keyword evidence="6" id="KW-1185">Reference proteome</keyword>
<dbReference type="OrthoDB" id="340227at2759"/>
<feature type="region of interest" description="Disordered" evidence="3">
    <location>
        <begin position="146"/>
        <end position="245"/>
    </location>
</feature>
<dbReference type="InterPro" id="IPR036388">
    <property type="entry name" value="WH-like_DNA-bd_sf"/>
</dbReference>
<evidence type="ECO:0000259" key="4">
    <source>
        <dbReference type="PROSITE" id="PS50961"/>
    </source>
</evidence>
<dbReference type="InterPro" id="IPR036390">
    <property type="entry name" value="WH_DNA-bd_sf"/>
</dbReference>
<sequence length="438" mass="47531">MSTASNSHAPAPVHQSLNSSHSRHSRKESLERGVPPLADSFSPSSFSGISDQKQVMASDFHPYEVITPPVSTASFLADDDQTEGSDNGGVTKKHVWNKSANGVGAVMGADSWPALSKSTESLKELSLGSLSLSKVVDLGQNNATANGSFSQAPNTHSHVVEESSLNPVKSSGSAGSPMNNAHRDVGQRGGSYGGRESHQPRAPFRRNNSGPQLQGNGSFNQSHGGSKRDQERGKRDWSSTNRSFGSRVNLAPQQWVASRPFIHGPISNSPFISPPTAPVAVRPYGPPVFYNDLSPLMYYPPGSHPGSLGQMPMVPFAPMFYPMPDPNLPSKIVSQIDYYFSDENLVKDTFLRQKMDVDGWVPINLIANFKKIRELTDNVQLILDALQASNVVEIQGENLRKKGNWKKWVLPSIMYPTGLSPLSRNNSSVDIPDEKTAT</sequence>
<reference evidence="5 6" key="1">
    <citation type="journal article" date="2015" name="Proc. Natl. Acad. Sci. U.S.A.">
        <title>The resurrection genome of Boea hygrometrica: A blueprint for survival of dehydration.</title>
        <authorList>
            <person name="Xiao L."/>
            <person name="Yang G."/>
            <person name="Zhang L."/>
            <person name="Yang X."/>
            <person name="Zhao S."/>
            <person name="Ji Z."/>
            <person name="Zhou Q."/>
            <person name="Hu M."/>
            <person name="Wang Y."/>
            <person name="Chen M."/>
            <person name="Xu Y."/>
            <person name="Jin H."/>
            <person name="Xiao X."/>
            <person name="Hu G."/>
            <person name="Bao F."/>
            <person name="Hu Y."/>
            <person name="Wan P."/>
            <person name="Li L."/>
            <person name="Deng X."/>
            <person name="Kuang T."/>
            <person name="Xiang C."/>
            <person name="Zhu J.K."/>
            <person name="Oliver M.J."/>
            <person name="He Y."/>
        </authorList>
    </citation>
    <scope>NUCLEOTIDE SEQUENCE [LARGE SCALE GENOMIC DNA]</scope>
    <source>
        <strain evidence="6">cv. XS01</strain>
    </source>
</reference>
<accession>A0A2Z7CGG8</accession>
<evidence type="ECO:0000256" key="1">
    <source>
        <dbReference type="ARBA" id="ARBA00022884"/>
    </source>
</evidence>
<gene>
    <name evidence="5" type="ORF">F511_27673</name>
</gene>
<dbReference type="InterPro" id="IPR045180">
    <property type="entry name" value="La_dom_prot"/>
</dbReference>
<evidence type="ECO:0000256" key="2">
    <source>
        <dbReference type="PROSITE-ProRule" id="PRU00332"/>
    </source>
</evidence>
<dbReference type="EMBL" id="KQ995707">
    <property type="protein sequence ID" value="KZV46120.1"/>
    <property type="molecule type" value="Genomic_DNA"/>
</dbReference>
<feature type="region of interest" description="Disordered" evidence="3">
    <location>
        <begin position="75"/>
        <end position="94"/>
    </location>
</feature>
<feature type="domain" description="HTH La-type RNA-binding" evidence="4">
    <location>
        <begin position="322"/>
        <end position="411"/>
    </location>
</feature>
<evidence type="ECO:0000313" key="5">
    <source>
        <dbReference type="EMBL" id="KZV46120.1"/>
    </source>
</evidence>
<dbReference type="PANTHER" id="PTHR22792:SF132">
    <property type="entry name" value="LA-RELATED PROTEIN 1"/>
    <property type="match status" value="1"/>
</dbReference>
<dbReference type="PANTHER" id="PTHR22792">
    <property type="entry name" value="LUPUS LA PROTEIN-RELATED"/>
    <property type="match status" value="1"/>
</dbReference>
<dbReference type="InterPro" id="IPR006630">
    <property type="entry name" value="La_HTH"/>
</dbReference>
<dbReference type="Gene3D" id="1.10.10.10">
    <property type="entry name" value="Winged helix-like DNA-binding domain superfamily/Winged helix DNA-binding domain"/>
    <property type="match status" value="1"/>
</dbReference>
<proteinExistence type="predicted"/>
<evidence type="ECO:0000256" key="3">
    <source>
        <dbReference type="SAM" id="MobiDB-lite"/>
    </source>
</evidence>
<dbReference type="SUPFAM" id="SSF46785">
    <property type="entry name" value="Winged helix' DNA-binding domain"/>
    <property type="match status" value="1"/>
</dbReference>
<feature type="compositionally biased region" description="Polar residues" evidence="3">
    <location>
        <begin position="206"/>
        <end position="224"/>
    </location>
</feature>
<dbReference type="AlphaFoldDB" id="A0A2Z7CGG8"/>
<organism evidence="5 6">
    <name type="scientific">Dorcoceras hygrometricum</name>
    <dbReference type="NCBI Taxonomy" id="472368"/>
    <lineage>
        <taxon>Eukaryota</taxon>
        <taxon>Viridiplantae</taxon>
        <taxon>Streptophyta</taxon>
        <taxon>Embryophyta</taxon>
        <taxon>Tracheophyta</taxon>
        <taxon>Spermatophyta</taxon>
        <taxon>Magnoliopsida</taxon>
        <taxon>eudicotyledons</taxon>
        <taxon>Gunneridae</taxon>
        <taxon>Pentapetalae</taxon>
        <taxon>asterids</taxon>
        <taxon>lamiids</taxon>
        <taxon>Lamiales</taxon>
        <taxon>Gesneriaceae</taxon>
        <taxon>Didymocarpoideae</taxon>
        <taxon>Trichosporeae</taxon>
        <taxon>Loxocarpinae</taxon>
        <taxon>Dorcoceras</taxon>
    </lineage>
</organism>